<evidence type="ECO:0000313" key="3">
    <source>
        <dbReference type="EMBL" id="OQS06478.1"/>
    </source>
</evidence>
<gene>
    <name evidence="3" type="ORF">THRCLA_01483</name>
</gene>
<name>A0A1W0A8C3_9STRA</name>
<keyword evidence="1" id="KW-0680">Restriction system</keyword>
<accession>A0A1W0A8C3</accession>
<organism evidence="3 4">
    <name type="scientific">Thraustotheca clavata</name>
    <dbReference type="NCBI Taxonomy" id="74557"/>
    <lineage>
        <taxon>Eukaryota</taxon>
        <taxon>Sar</taxon>
        <taxon>Stramenopiles</taxon>
        <taxon>Oomycota</taxon>
        <taxon>Saprolegniomycetes</taxon>
        <taxon>Saprolegniales</taxon>
        <taxon>Achlyaceae</taxon>
        <taxon>Thraustotheca</taxon>
    </lineage>
</organism>
<dbReference type="EMBL" id="JNBS01000340">
    <property type="protein sequence ID" value="OQS06478.1"/>
    <property type="molecule type" value="Genomic_DNA"/>
</dbReference>
<dbReference type="GO" id="GO:0008170">
    <property type="term" value="F:N-methyltransferase activity"/>
    <property type="evidence" value="ECO:0007669"/>
    <property type="project" value="InterPro"/>
</dbReference>
<dbReference type="Pfam" id="PF02384">
    <property type="entry name" value="N6_Mtase"/>
    <property type="match status" value="1"/>
</dbReference>
<protein>
    <recommendedName>
        <fullName evidence="2">DNA methylase adenine-specific domain-containing protein</fullName>
    </recommendedName>
</protein>
<dbReference type="InterPro" id="IPR003356">
    <property type="entry name" value="DNA_methylase_A-5"/>
</dbReference>
<evidence type="ECO:0000256" key="1">
    <source>
        <dbReference type="ARBA" id="ARBA00022747"/>
    </source>
</evidence>
<dbReference type="CDD" id="cd02440">
    <property type="entry name" value="AdoMet_MTases"/>
    <property type="match status" value="1"/>
</dbReference>
<dbReference type="STRING" id="74557.A0A1W0A8C3"/>
<sequence length="324" mass="36936">MVRLVGYDTEKEKIGICYDGKLLWRELSDLQHWDRWLHSHLKKLGRNFERIPTKRLKKLVQNSWSMDEVTEGKRPEMTKSIAVCNKWLSSLIELLPGEEAQSFLNDEIYMNKKEATVARLKAQKAAKDYGQFFSSTSSIEKVCECLQKLYSAQEIESSVFLEPSCGDGRFFQHIQSIRGQKIIAMEIDASVAGLARKSAVGLSNLSVEITIADFLSSSRQIDTESNLIVVGNPPFSNSHNPHDDIAYQFIQHCAVEWCANTIAFILPDRCLKPDYTAKVLADLNLHGHEWKLAESVHEPQSSFDFLGTKKIQKPSVIQIYHRFQ</sequence>
<dbReference type="AlphaFoldDB" id="A0A1W0A8C3"/>
<dbReference type="Gene3D" id="3.40.50.150">
    <property type="entry name" value="Vaccinia Virus protein VP39"/>
    <property type="match status" value="1"/>
</dbReference>
<evidence type="ECO:0000259" key="2">
    <source>
        <dbReference type="Pfam" id="PF02384"/>
    </source>
</evidence>
<dbReference type="InterPro" id="IPR029063">
    <property type="entry name" value="SAM-dependent_MTases_sf"/>
</dbReference>
<reference evidence="3 4" key="1">
    <citation type="journal article" date="2014" name="Genome Biol. Evol.">
        <title>The secreted proteins of Achlya hypogyna and Thraustotheca clavata identify the ancestral oomycete secretome and reveal gene acquisitions by horizontal gene transfer.</title>
        <authorList>
            <person name="Misner I."/>
            <person name="Blouin N."/>
            <person name="Leonard G."/>
            <person name="Richards T.A."/>
            <person name="Lane C.E."/>
        </authorList>
    </citation>
    <scope>NUCLEOTIDE SEQUENCE [LARGE SCALE GENOMIC DNA]</scope>
    <source>
        <strain evidence="3 4">ATCC 34112</strain>
    </source>
</reference>
<keyword evidence="4" id="KW-1185">Reference proteome</keyword>
<dbReference type="GO" id="GO:0009307">
    <property type="term" value="P:DNA restriction-modification system"/>
    <property type="evidence" value="ECO:0007669"/>
    <property type="project" value="UniProtKB-KW"/>
</dbReference>
<dbReference type="PROSITE" id="PS00092">
    <property type="entry name" value="N6_MTASE"/>
    <property type="match status" value="1"/>
</dbReference>
<feature type="domain" description="DNA methylase adenine-specific" evidence="2">
    <location>
        <begin position="122"/>
        <end position="244"/>
    </location>
</feature>
<dbReference type="OrthoDB" id="163071at2759"/>
<dbReference type="PRINTS" id="PR00507">
    <property type="entry name" value="N12N6MTFRASE"/>
</dbReference>
<proteinExistence type="predicted"/>
<evidence type="ECO:0000313" key="4">
    <source>
        <dbReference type="Proteomes" id="UP000243217"/>
    </source>
</evidence>
<dbReference type="InterPro" id="IPR002052">
    <property type="entry name" value="DNA_methylase_N6_adenine_CS"/>
</dbReference>
<dbReference type="Proteomes" id="UP000243217">
    <property type="component" value="Unassembled WGS sequence"/>
</dbReference>
<dbReference type="SUPFAM" id="SSF53335">
    <property type="entry name" value="S-adenosyl-L-methionine-dependent methyltransferases"/>
    <property type="match status" value="1"/>
</dbReference>
<dbReference type="GO" id="GO:0032259">
    <property type="term" value="P:methylation"/>
    <property type="evidence" value="ECO:0007669"/>
    <property type="project" value="InterPro"/>
</dbReference>
<dbReference type="GO" id="GO:0003677">
    <property type="term" value="F:DNA binding"/>
    <property type="evidence" value="ECO:0007669"/>
    <property type="project" value="InterPro"/>
</dbReference>
<comment type="caution">
    <text evidence="3">The sequence shown here is derived from an EMBL/GenBank/DDBJ whole genome shotgun (WGS) entry which is preliminary data.</text>
</comment>